<sequence>MQVEHSILVLATAERIFRIYENVAVWHTWDPDTRRASLEGPFAVGSRGSLTPTKGNTVPMLITKVKPNSCFTVESKIPLFRMVFEHELVAQGNAVKVTHRVTFSGLLSMMLGRMLVKQLNMVFRSPLQASNAWQRVQPNPLSSGAPTAGHFEL</sequence>
<proteinExistence type="predicted"/>
<dbReference type="SUPFAM" id="SSF55961">
    <property type="entry name" value="Bet v1-like"/>
    <property type="match status" value="1"/>
</dbReference>
<dbReference type="EMBL" id="JBHTBZ010000003">
    <property type="protein sequence ID" value="MFC7458920.1"/>
    <property type="molecule type" value="Genomic_DNA"/>
</dbReference>
<dbReference type="InterPro" id="IPR023393">
    <property type="entry name" value="START-like_dom_sf"/>
</dbReference>
<evidence type="ECO:0000313" key="1">
    <source>
        <dbReference type="EMBL" id="MFC7458920.1"/>
    </source>
</evidence>
<accession>A0ABW2S5Z3</accession>
<organism evidence="1 2">
    <name type="scientific">Hydrogenophaga defluvii</name>
    <dbReference type="NCBI Taxonomy" id="249410"/>
    <lineage>
        <taxon>Bacteria</taxon>
        <taxon>Pseudomonadati</taxon>
        <taxon>Pseudomonadota</taxon>
        <taxon>Betaproteobacteria</taxon>
        <taxon>Burkholderiales</taxon>
        <taxon>Comamonadaceae</taxon>
        <taxon>Hydrogenophaga</taxon>
    </lineage>
</organism>
<dbReference type="Proteomes" id="UP001596457">
    <property type="component" value="Unassembled WGS sequence"/>
</dbReference>
<reference evidence="2" key="1">
    <citation type="journal article" date="2019" name="Int. J. Syst. Evol. Microbiol.">
        <title>The Global Catalogue of Microorganisms (GCM) 10K type strain sequencing project: providing services to taxonomists for standard genome sequencing and annotation.</title>
        <authorList>
            <consortium name="The Broad Institute Genomics Platform"/>
            <consortium name="The Broad Institute Genome Sequencing Center for Infectious Disease"/>
            <person name="Wu L."/>
            <person name="Ma J."/>
        </authorList>
    </citation>
    <scope>NUCLEOTIDE SEQUENCE [LARGE SCALE GENOMIC DNA]</scope>
    <source>
        <strain evidence="2">CCUG 53903</strain>
    </source>
</reference>
<evidence type="ECO:0000313" key="2">
    <source>
        <dbReference type="Proteomes" id="UP001596457"/>
    </source>
</evidence>
<protein>
    <submittedName>
        <fullName evidence="1">Polyketide cyclase</fullName>
    </submittedName>
</protein>
<dbReference type="Gene3D" id="3.30.530.20">
    <property type="match status" value="1"/>
</dbReference>
<name>A0ABW2S5Z3_9BURK</name>
<dbReference type="RefSeq" id="WP_382197822.1">
    <property type="nucleotide sequence ID" value="NZ_JBHTBZ010000003.1"/>
</dbReference>
<keyword evidence="2" id="KW-1185">Reference proteome</keyword>
<gene>
    <name evidence="1" type="ORF">ACFQU0_00565</name>
</gene>
<comment type="caution">
    <text evidence="1">The sequence shown here is derived from an EMBL/GenBank/DDBJ whole genome shotgun (WGS) entry which is preliminary data.</text>
</comment>